<dbReference type="Pfam" id="PF05648">
    <property type="entry name" value="PEX11"/>
    <property type="match status" value="1"/>
</dbReference>
<gene>
    <name evidence="7" type="ORF">H072_1247</name>
</gene>
<evidence type="ECO:0000313" key="8">
    <source>
        <dbReference type="Proteomes" id="UP000015100"/>
    </source>
</evidence>
<dbReference type="Proteomes" id="UP000015100">
    <property type="component" value="Unassembled WGS sequence"/>
</dbReference>
<dbReference type="PANTHER" id="PTHR12652:SF50">
    <property type="entry name" value="PEROXIN 11"/>
    <property type="match status" value="1"/>
</dbReference>
<dbReference type="OrthoDB" id="411017at2759"/>
<keyword evidence="6" id="KW-0812">Transmembrane</keyword>
<keyword evidence="1" id="KW-0962">Peroxisome biogenesis</keyword>
<comment type="caution">
    <text evidence="7">The sequence shown here is derived from an EMBL/GenBank/DDBJ whole genome shotgun (WGS) entry which is preliminary data.</text>
</comment>
<dbReference type="InterPro" id="IPR008733">
    <property type="entry name" value="PEX11"/>
</dbReference>
<feature type="transmembrane region" description="Helical" evidence="6">
    <location>
        <begin position="214"/>
        <end position="231"/>
    </location>
</feature>
<organism evidence="7 8">
    <name type="scientific">Dactylellina haptotyla (strain CBS 200.50)</name>
    <name type="common">Nematode-trapping fungus</name>
    <name type="synonym">Monacrosporium haptotylum</name>
    <dbReference type="NCBI Taxonomy" id="1284197"/>
    <lineage>
        <taxon>Eukaryota</taxon>
        <taxon>Fungi</taxon>
        <taxon>Dikarya</taxon>
        <taxon>Ascomycota</taxon>
        <taxon>Pezizomycotina</taxon>
        <taxon>Orbiliomycetes</taxon>
        <taxon>Orbiliales</taxon>
        <taxon>Orbiliaceae</taxon>
        <taxon>Dactylellina</taxon>
    </lineage>
</organism>
<dbReference type="OMA" id="RTIQYTS"/>
<dbReference type="GO" id="GO:0005778">
    <property type="term" value="C:peroxisomal membrane"/>
    <property type="evidence" value="ECO:0007669"/>
    <property type="project" value="UniProtKB-SubCell"/>
</dbReference>
<proteinExistence type="predicted"/>
<dbReference type="GO" id="GO:0016559">
    <property type="term" value="P:peroxisome fission"/>
    <property type="evidence" value="ECO:0007669"/>
    <property type="project" value="InterPro"/>
</dbReference>
<reference evidence="7 8" key="1">
    <citation type="journal article" date="2013" name="PLoS Genet.">
        <title>Genomic mechanisms accounting for the adaptation to parasitism in nematode-trapping fungi.</title>
        <authorList>
            <person name="Meerupati T."/>
            <person name="Andersson K.M."/>
            <person name="Friman E."/>
            <person name="Kumar D."/>
            <person name="Tunlid A."/>
            <person name="Ahren D."/>
        </authorList>
    </citation>
    <scope>NUCLEOTIDE SEQUENCE [LARGE SCALE GENOMIC DNA]</scope>
    <source>
        <strain evidence="7 8">CBS 200.50</strain>
    </source>
</reference>
<keyword evidence="3" id="KW-0576">Peroxisome</keyword>
<comment type="subcellular location">
    <subcellularLocation>
        <location evidence="4">Peroxisome membrane</location>
    </subcellularLocation>
</comment>
<evidence type="ECO:0000313" key="7">
    <source>
        <dbReference type="EMBL" id="EPS44750.1"/>
    </source>
</evidence>
<keyword evidence="8" id="KW-1185">Reference proteome</keyword>
<dbReference type="PANTHER" id="PTHR12652">
    <property type="entry name" value="PEROXISOMAL BIOGENESIS FACTOR 11"/>
    <property type="match status" value="1"/>
</dbReference>
<evidence type="ECO:0000256" key="6">
    <source>
        <dbReference type="SAM" id="Phobius"/>
    </source>
</evidence>
<name>S8AP72_DACHA</name>
<evidence type="ECO:0000256" key="3">
    <source>
        <dbReference type="ARBA" id="ARBA00023140"/>
    </source>
</evidence>
<evidence type="ECO:0000256" key="1">
    <source>
        <dbReference type="ARBA" id="ARBA00022593"/>
    </source>
</evidence>
<feature type="region of interest" description="Disordered" evidence="5">
    <location>
        <begin position="1"/>
        <end position="21"/>
    </location>
</feature>
<dbReference type="EMBL" id="AQGS01000035">
    <property type="protein sequence ID" value="EPS44750.1"/>
    <property type="molecule type" value="Genomic_DNA"/>
</dbReference>
<feature type="compositionally biased region" description="Polar residues" evidence="5">
    <location>
        <begin position="49"/>
        <end position="66"/>
    </location>
</feature>
<accession>S8AP72</accession>
<protein>
    <submittedName>
        <fullName evidence="7">Uncharacterized protein</fullName>
    </submittedName>
</protein>
<evidence type="ECO:0000256" key="2">
    <source>
        <dbReference type="ARBA" id="ARBA00023136"/>
    </source>
</evidence>
<keyword evidence="2 6" id="KW-0472">Membrane</keyword>
<dbReference type="STRING" id="1284197.S8AP72"/>
<dbReference type="HOGENOM" id="CLU_752307_0_0_1"/>
<sequence>MDQQTPPRTPVLEGSRPDDKVKKYQEALDVGELALEPVETASKAEATSAPKSQITNSPIRDSTIASTGQPVVSAEILHSKSMTRVFRLLQSANGLDKIIRTIQYTSRFLSHIMLLNDLHTTATSAAAKGIRRQFGLTRRLLRCFNNLPQINVTMKLLLERKQRMGNDVVGYILDLVEGIGYTGFGIADSLGYLPDAGIIGIPYKDIVDKTAFQFWLYALVASILGGLIKVYRYRQRLTKYRSIFPAASTAAAIEPVPTTASASVANISSKEVLQTGKMSIEMPPTPPDSPIPPTALVSVNDAAFSIVRDLEEQQLNAGLNVLGYTADIIFPLAALKFSGFSALSDGVMGFAGCISSAVGMRKAWKATA</sequence>
<reference evidence="8" key="2">
    <citation type="submission" date="2013-04" db="EMBL/GenBank/DDBJ databases">
        <title>Genomic mechanisms accounting for the adaptation to parasitism in nematode-trapping fungi.</title>
        <authorList>
            <person name="Ahren D.G."/>
        </authorList>
    </citation>
    <scope>NUCLEOTIDE SEQUENCE [LARGE SCALE GENOMIC DNA]</scope>
    <source>
        <strain evidence="8">CBS 200.50</strain>
    </source>
</reference>
<dbReference type="AlphaFoldDB" id="S8AP72"/>
<keyword evidence="6" id="KW-1133">Transmembrane helix</keyword>
<evidence type="ECO:0000256" key="4">
    <source>
        <dbReference type="ARBA" id="ARBA00046271"/>
    </source>
</evidence>
<evidence type="ECO:0000256" key="5">
    <source>
        <dbReference type="SAM" id="MobiDB-lite"/>
    </source>
</evidence>
<feature type="region of interest" description="Disordered" evidence="5">
    <location>
        <begin position="39"/>
        <end position="66"/>
    </location>
</feature>